<proteinExistence type="predicted"/>
<dbReference type="RefSeq" id="WP_329509828.1">
    <property type="nucleotide sequence ID" value="NZ_BAAAYZ010000132.1"/>
</dbReference>
<comment type="caution">
    <text evidence="2">The sequence shown here is derived from an EMBL/GenBank/DDBJ whole genome shotgun (WGS) entry which is preliminary data.</text>
</comment>
<feature type="transmembrane region" description="Helical" evidence="1">
    <location>
        <begin position="6"/>
        <end position="24"/>
    </location>
</feature>
<protein>
    <recommendedName>
        <fullName evidence="4">Secreted protein</fullName>
    </recommendedName>
</protein>
<organism evidence="2 3">
    <name type="scientific">Streptomyces chiangmaiensis</name>
    <dbReference type="NCBI Taxonomy" id="766497"/>
    <lineage>
        <taxon>Bacteria</taxon>
        <taxon>Bacillati</taxon>
        <taxon>Actinomycetota</taxon>
        <taxon>Actinomycetes</taxon>
        <taxon>Kitasatosporales</taxon>
        <taxon>Streptomycetaceae</taxon>
        <taxon>Streptomyces</taxon>
    </lineage>
</organism>
<evidence type="ECO:0000313" key="3">
    <source>
        <dbReference type="Proteomes" id="UP001333996"/>
    </source>
</evidence>
<keyword evidence="3" id="KW-1185">Reference proteome</keyword>
<reference evidence="2" key="1">
    <citation type="submission" date="2024-01" db="EMBL/GenBank/DDBJ databases">
        <title>First draft genome sequence data of TA4-1, the type strain of Gram-positive actinobacterium Streptomyces chiangmaiensis.</title>
        <authorList>
            <person name="Yasawong M."/>
            <person name="Nantapong N."/>
        </authorList>
    </citation>
    <scope>NUCLEOTIDE SEQUENCE</scope>
    <source>
        <strain evidence="2">TA4-1</strain>
    </source>
</reference>
<keyword evidence="1" id="KW-0812">Transmembrane</keyword>
<evidence type="ECO:0000256" key="1">
    <source>
        <dbReference type="SAM" id="Phobius"/>
    </source>
</evidence>
<evidence type="ECO:0000313" key="2">
    <source>
        <dbReference type="EMBL" id="MED7825418.1"/>
    </source>
</evidence>
<dbReference type="Proteomes" id="UP001333996">
    <property type="component" value="Unassembled WGS sequence"/>
</dbReference>
<keyword evidence="1" id="KW-1133">Transmembrane helix</keyword>
<name>A0ABU7FN04_9ACTN</name>
<gene>
    <name evidence="2" type="ORF">VXC91_26380</name>
</gene>
<keyword evidence="1" id="KW-0472">Membrane</keyword>
<evidence type="ECO:0008006" key="4">
    <source>
        <dbReference type="Google" id="ProtNLM"/>
    </source>
</evidence>
<accession>A0ABU7FN04</accession>
<dbReference type="EMBL" id="JAYWVC010000108">
    <property type="protein sequence ID" value="MED7825418.1"/>
    <property type="molecule type" value="Genomic_DNA"/>
</dbReference>
<sequence length="60" mass="6542">MNLADLIVVFVSAVAVTALGWFFFGVRPRREVAGHTYSFCSRQRASTFDAGPDRYISGGA</sequence>